<keyword evidence="3" id="KW-1185">Reference proteome</keyword>
<feature type="transmembrane region" description="Helical" evidence="1">
    <location>
        <begin position="122"/>
        <end position="141"/>
    </location>
</feature>
<organism evidence="2 3">
    <name type="scientific">Kineococcus aurantiacus</name>
    <dbReference type="NCBI Taxonomy" id="37633"/>
    <lineage>
        <taxon>Bacteria</taxon>
        <taxon>Bacillati</taxon>
        <taxon>Actinomycetota</taxon>
        <taxon>Actinomycetes</taxon>
        <taxon>Kineosporiales</taxon>
        <taxon>Kineosporiaceae</taxon>
        <taxon>Kineococcus</taxon>
    </lineage>
</organism>
<name>A0A7Y9DNI8_9ACTN</name>
<dbReference type="Proteomes" id="UP000521922">
    <property type="component" value="Unassembled WGS sequence"/>
</dbReference>
<evidence type="ECO:0000256" key="1">
    <source>
        <dbReference type="SAM" id="Phobius"/>
    </source>
</evidence>
<protein>
    <submittedName>
        <fullName evidence="2">Putative membrane protein</fullName>
    </submittedName>
</protein>
<keyword evidence="1" id="KW-1133">Transmembrane helix</keyword>
<accession>A0A7Y9DNI8</accession>
<comment type="caution">
    <text evidence="2">The sequence shown here is derived from an EMBL/GenBank/DDBJ whole genome shotgun (WGS) entry which is preliminary data.</text>
</comment>
<evidence type="ECO:0000313" key="3">
    <source>
        <dbReference type="Proteomes" id="UP000521922"/>
    </source>
</evidence>
<dbReference type="AlphaFoldDB" id="A0A7Y9DNI8"/>
<keyword evidence="1" id="KW-0812">Transmembrane</keyword>
<feature type="transmembrane region" description="Helical" evidence="1">
    <location>
        <begin position="52"/>
        <end position="74"/>
    </location>
</feature>
<evidence type="ECO:0000313" key="2">
    <source>
        <dbReference type="EMBL" id="NYD23869.1"/>
    </source>
</evidence>
<dbReference type="EMBL" id="JACCBB010000001">
    <property type="protein sequence ID" value="NYD23869.1"/>
    <property type="molecule type" value="Genomic_DNA"/>
</dbReference>
<keyword evidence="1" id="KW-0472">Membrane</keyword>
<proteinExistence type="predicted"/>
<reference evidence="2 3" key="1">
    <citation type="submission" date="2020-07" db="EMBL/GenBank/DDBJ databases">
        <title>Sequencing the genomes of 1000 actinobacteria strains.</title>
        <authorList>
            <person name="Klenk H.-P."/>
        </authorList>
    </citation>
    <scope>NUCLEOTIDE SEQUENCE [LARGE SCALE GENOMIC DNA]</scope>
    <source>
        <strain evidence="2 3">DSM 7487</strain>
    </source>
</reference>
<dbReference type="RefSeq" id="WP_179753900.1">
    <property type="nucleotide sequence ID" value="NZ_BAAAGN010000003.1"/>
</dbReference>
<gene>
    <name evidence="2" type="ORF">BJ968_003409</name>
</gene>
<sequence>MQILTVLSGAGALLVAGVFAAFTWLVLPAFARTGPGAAAPVMQAVNVVAVRAPLMTALFGTGACCLALAVLALVSGRPGPAAGCAVYLVGCLGVTVAGNVPLNDALARGRVTDFARWAAAWGRWNTVRLLACLATAAVLWGTSPDR</sequence>
<dbReference type="Pfam" id="PF08592">
    <property type="entry name" value="Anthrone_oxy"/>
    <property type="match status" value="1"/>
</dbReference>
<feature type="transmembrane region" description="Helical" evidence="1">
    <location>
        <begin position="81"/>
        <end position="102"/>
    </location>
</feature>
<dbReference type="InterPro" id="IPR013901">
    <property type="entry name" value="Anthrone_oxy"/>
</dbReference>